<dbReference type="STRING" id="1302687.SAMN05444267_104819"/>
<dbReference type="Proteomes" id="UP000184364">
    <property type="component" value="Unassembled WGS sequence"/>
</dbReference>
<reference evidence="2" key="1">
    <citation type="submission" date="2016-11" db="EMBL/GenBank/DDBJ databases">
        <authorList>
            <person name="Varghese N."/>
            <person name="Submissions S."/>
        </authorList>
    </citation>
    <scope>NUCLEOTIDE SEQUENCE [LARGE SCALE GENOMIC DNA]</scope>
    <source>
        <strain evidence="2">DSM 26899</strain>
    </source>
</reference>
<evidence type="ECO:0008006" key="3">
    <source>
        <dbReference type="Google" id="ProtNLM"/>
    </source>
</evidence>
<evidence type="ECO:0000313" key="1">
    <source>
        <dbReference type="EMBL" id="SHM44349.1"/>
    </source>
</evidence>
<proteinExistence type="predicted"/>
<keyword evidence="2" id="KW-1185">Reference proteome</keyword>
<dbReference type="RefSeq" id="WP_073297278.1">
    <property type="nucleotide sequence ID" value="NZ_FRAV01000048.1"/>
</dbReference>
<dbReference type="AlphaFoldDB" id="A0A1M7IUI5"/>
<protein>
    <recommendedName>
        <fullName evidence="3">Helix-turn-helix domain-containing protein</fullName>
    </recommendedName>
</protein>
<sequence>MEQVTKDDLRQLSLQLLHDIEKILDKKILSAPQEEPQEWLRSKAVRHIMAISPGTLQNIRVTGKIRFRKVMGSYYYSKTDLLKLFGDGNK</sequence>
<name>A0A1M7IUI5_9FLAO</name>
<organism evidence="1 2">
    <name type="scientific">Chryseobacterium polytrichastri</name>
    <dbReference type="NCBI Taxonomy" id="1302687"/>
    <lineage>
        <taxon>Bacteria</taxon>
        <taxon>Pseudomonadati</taxon>
        <taxon>Bacteroidota</taxon>
        <taxon>Flavobacteriia</taxon>
        <taxon>Flavobacteriales</taxon>
        <taxon>Weeksellaceae</taxon>
        <taxon>Chryseobacterium group</taxon>
        <taxon>Chryseobacterium</taxon>
    </lineage>
</organism>
<dbReference type="OrthoDB" id="1524679at2"/>
<evidence type="ECO:0000313" key="2">
    <source>
        <dbReference type="Proteomes" id="UP000184364"/>
    </source>
</evidence>
<gene>
    <name evidence="1" type="ORF">SAMN05444267_104819</name>
</gene>
<dbReference type="EMBL" id="FRAV01000048">
    <property type="protein sequence ID" value="SHM44349.1"/>
    <property type="molecule type" value="Genomic_DNA"/>
</dbReference>
<accession>A0A1M7IUI5</accession>